<evidence type="ECO:0000313" key="1">
    <source>
        <dbReference type="EMBL" id="CAA0809822.1"/>
    </source>
</evidence>
<sequence>MSPVHRPPPPPTFCLIGLARNPEPVRFNPTRDGDPLKLHETDVVWSFAVSIDDRRRFNPERSGISALLSEDAHLPVCRKSSPMAIPKQLRQGDSNTPAKFRQWVPVNILASPKNFKGSG</sequence>
<organism evidence="1 2">
    <name type="scientific">Striga hermonthica</name>
    <name type="common">Purple witchweed</name>
    <name type="synonym">Buchnera hermonthica</name>
    <dbReference type="NCBI Taxonomy" id="68872"/>
    <lineage>
        <taxon>Eukaryota</taxon>
        <taxon>Viridiplantae</taxon>
        <taxon>Streptophyta</taxon>
        <taxon>Embryophyta</taxon>
        <taxon>Tracheophyta</taxon>
        <taxon>Spermatophyta</taxon>
        <taxon>Magnoliopsida</taxon>
        <taxon>eudicotyledons</taxon>
        <taxon>Gunneridae</taxon>
        <taxon>Pentapetalae</taxon>
        <taxon>asterids</taxon>
        <taxon>lamiids</taxon>
        <taxon>Lamiales</taxon>
        <taxon>Orobanchaceae</taxon>
        <taxon>Buchnereae</taxon>
        <taxon>Striga</taxon>
    </lineage>
</organism>
<proteinExistence type="predicted"/>
<protein>
    <submittedName>
        <fullName evidence="1">Uncharacterized protein</fullName>
    </submittedName>
</protein>
<reference evidence="1" key="1">
    <citation type="submission" date="2019-12" db="EMBL/GenBank/DDBJ databases">
        <authorList>
            <person name="Scholes J."/>
        </authorList>
    </citation>
    <scope>NUCLEOTIDE SEQUENCE</scope>
</reference>
<gene>
    <name evidence="1" type="ORF">SHERM_11733</name>
</gene>
<dbReference type="Proteomes" id="UP001153555">
    <property type="component" value="Unassembled WGS sequence"/>
</dbReference>
<keyword evidence="2" id="KW-1185">Reference proteome</keyword>
<dbReference type="OrthoDB" id="1927868at2759"/>
<dbReference type="AlphaFoldDB" id="A0A9N7R3R8"/>
<dbReference type="EMBL" id="CACSLK010004199">
    <property type="protein sequence ID" value="CAA0809822.1"/>
    <property type="molecule type" value="Genomic_DNA"/>
</dbReference>
<evidence type="ECO:0000313" key="2">
    <source>
        <dbReference type="Proteomes" id="UP001153555"/>
    </source>
</evidence>
<accession>A0A9N7R3R8</accession>
<name>A0A9N7R3R8_STRHE</name>
<comment type="caution">
    <text evidence="1">The sequence shown here is derived from an EMBL/GenBank/DDBJ whole genome shotgun (WGS) entry which is preliminary data.</text>
</comment>